<dbReference type="NCBIfam" id="TIGR00004">
    <property type="entry name" value="Rid family detoxifying hydrolase"/>
    <property type="match status" value="1"/>
</dbReference>
<dbReference type="CDD" id="cd00448">
    <property type="entry name" value="YjgF_YER057c_UK114_family"/>
    <property type="match status" value="1"/>
</dbReference>
<accession>A0A427Y146</accession>
<dbReference type="Pfam" id="PF01042">
    <property type="entry name" value="Ribonuc_L-PSP"/>
    <property type="match status" value="1"/>
</dbReference>
<dbReference type="Gene3D" id="3.30.1330.40">
    <property type="entry name" value="RutC-like"/>
    <property type="match status" value="1"/>
</dbReference>
<sequence>MSSPYTVVNTKSAPAAIGPYVQAVKHNGIIYASGAIPLDPETMTVVEGGIKEQTARVIKNIEGVLAASGATKASILKTTCFLKDMNDFVAFNEVYSAFFGETKPARSCVEVARLPKDVLVEVEFIAAEVL</sequence>
<dbReference type="FunFam" id="3.30.1330.40:FF:000001">
    <property type="entry name" value="L-PSP family endoribonuclease"/>
    <property type="match status" value="1"/>
</dbReference>
<name>A0A427Y146_9TREE</name>
<gene>
    <name evidence="2" type="ORF">EHS24_006380</name>
</gene>
<dbReference type="PANTHER" id="PTHR11803:SF58">
    <property type="entry name" value="PROTEIN HMF1-RELATED"/>
    <property type="match status" value="1"/>
</dbReference>
<organism evidence="2 3">
    <name type="scientific">Apiotrichum porosum</name>
    <dbReference type="NCBI Taxonomy" id="105984"/>
    <lineage>
        <taxon>Eukaryota</taxon>
        <taxon>Fungi</taxon>
        <taxon>Dikarya</taxon>
        <taxon>Basidiomycota</taxon>
        <taxon>Agaricomycotina</taxon>
        <taxon>Tremellomycetes</taxon>
        <taxon>Trichosporonales</taxon>
        <taxon>Trichosporonaceae</taxon>
        <taxon>Apiotrichum</taxon>
    </lineage>
</organism>
<comment type="similarity">
    <text evidence="1">Belongs to the RutC family.</text>
</comment>
<evidence type="ECO:0000313" key="2">
    <source>
        <dbReference type="EMBL" id="RSH84848.1"/>
    </source>
</evidence>
<dbReference type="Proteomes" id="UP000279236">
    <property type="component" value="Unassembled WGS sequence"/>
</dbReference>
<evidence type="ECO:0000256" key="1">
    <source>
        <dbReference type="ARBA" id="ARBA00010552"/>
    </source>
</evidence>
<protein>
    <submittedName>
        <fullName evidence="2">Uncharacterized protein</fullName>
    </submittedName>
</protein>
<evidence type="ECO:0000313" key="3">
    <source>
        <dbReference type="Proteomes" id="UP000279236"/>
    </source>
</evidence>
<keyword evidence="3" id="KW-1185">Reference proteome</keyword>
<dbReference type="InterPro" id="IPR006175">
    <property type="entry name" value="YjgF/YER057c/UK114"/>
</dbReference>
<dbReference type="STRING" id="105984.A0A427Y146"/>
<dbReference type="GO" id="GO:0005829">
    <property type="term" value="C:cytosol"/>
    <property type="evidence" value="ECO:0007669"/>
    <property type="project" value="TreeGrafter"/>
</dbReference>
<reference evidence="2 3" key="1">
    <citation type="submission" date="2018-11" db="EMBL/GenBank/DDBJ databases">
        <title>Genome sequence of Apiotrichum porosum DSM 27194.</title>
        <authorList>
            <person name="Aliyu H."/>
            <person name="Gorte O."/>
            <person name="Ochsenreither K."/>
        </authorList>
    </citation>
    <scope>NUCLEOTIDE SEQUENCE [LARGE SCALE GENOMIC DNA]</scope>
    <source>
        <strain evidence="2 3">DSM 27194</strain>
    </source>
</reference>
<comment type="caution">
    <text evidence="2">The sequence shown here is derived from an EMBL/GenBank/DDBJ whole genome shotgun (WGS) entry which is preliminary data.</text>
</comment>
<dbReference type="GO" id="GO:0005739">
    <property type="term" value="C:mitochondrion"/>
    <property type="evidence" value="ECO:0007669"/>
    <property type="project" value="TreeGrafter"/>
</dbReference>
<dbReference type="InterPro" id="IPR035959">
    <property type="entry name" value="RutC-like_sf"/>
</dbReference>
<dbReference type="RefSeq" id="XP_028478296.1">
    <property type="nucleotide sequence ID" value="XM_028621844.1"/>
</dbReference>
<dbReference type="PANTHER" id="PTHR11803">
    <property type="entry name" value="2-IMINOBUTANOATE/2-IMINOPROPANOATE DEAMINASE RIDA"/>
    <property type="match status" value="1"/>
</dbReference>
<dbReference type="AlphaFoldDB" id="A0A427Y146"/>
<dbReference type="InterPro" id="IPR006056">
    <property type="entry name" value="RidA"/>
</dbReference>
<dbReference type="SUPFAM" id="SSF55298">
    <property type="entry name" value="YjgF-like"/>
    <property type="match status" value="1"/>
</dbReference>
<dbReference type="EMBL" id="RSCE01000003">
    <property type="protein sequence ID" value="RSH84848.1"/>
    <property type="molecule type" value="Genomic_DNA"/>
</dbReference>
<proteinExistence type="inferred from homology"/>
<dbReference type="GeneID" id="39590923"/>
<dbReference type="OrthoDB" id="309640at2759"/>
<dbReference type="GO" id="GO:0019239">
    <property type="term" value="F:deaminase activity"/>
    <property type="evidence" value="ECO:0007669"/>
    <property type="project" value="TreeGrafter"/>
</dbReference>